<dbReference type="Proteomes" id="UP001521209">
    <property type="component" value="Unassembled WGS sequence"/>
</dbReference>
<gene>
    <name evidence="1" type="ORF">L2A60_12065</name>
</gene>
<protein>
    <submittedName>
        <fullName evidence="1">Histidine phosphatase family protein</fullName>
    </submittedName>
</protein>
<dbReference type="CDD" id="cd07067">
    <property type="entry name" value="HP_PGM_like"/>
    <property type="match status" value="1"/>
</dbReference>
<reference evidence="1 2" key="1">
    <citation type="submission" date="2022-01" db="EMBL/GenBank/DDBJ databases">
        <authorList>
            <person name="Won M."/>
            <person name="Kim S.-J."/>
            <person name="Kwon S.-W."/>
        </authorList>
    </citation>
    <scope>NUCLEOTIDE SEQUENCE [LARGE SCALE GENOMIC DNA]</scope>
    <source>
        <strain evidence="1 2">KCTC 23505</strain>
    </source>
</reference>
<name>A0ABS9E170_9PROT</name>
<dbReference type="Pfam" id="PF00300">
    <property type="entry name" value="His_Phos_1"/>
    <property type="match status" value="1"/>
</dbReference>
<dbReference type="InterPro" id="IPR013078">
    <property type="entry name" value="His_Pase_superF_clade-1"/>
</dbReference>
<keyword evidence="2" id="KW-1185">Reference proteome</keyword>
<dbReference type="PANTHER" id="PTHR48100:SF1">
    <property type="entry name" value="HISTIDINE PHOSPHATASE FAMILY PROTEIN-RELATED"/>
    <property type="match status" value="1"/>
</dbReference>
<accession>A0ABS9E170</accession>
<dbReference type="PANTHER" id="PTHR48100">
    <property type="entry name" value="BROAD-SPECIFICITY PHOSPHATASE YOR283W-RELATED"/>
    <property type="match status" value="1"/>
</dbReference>
<sequence length="181" mass="19717">MPRVKFWFLRHGQTDYNARGLSQGAADIPLNDTGRAQARDAAPLLAGRGIAGIATSPMQRARETADIVNETIGVPILVEPDLREVVFGGMEGQPLHPWFGEWLDGRFTPDGAESFADITRRAAEAMGRVLAHPGPLLVVSHGAFFRALRGLMRLDLDGRTENARPILCEPIGQDWRATPVG</sequence>
<dbReference type="Gene3D" id="3.40.50.1240">
    <property type="entry name" value="Phosphoglycerate mutase-like"/>
    <property type="match status" value="1"/>
</dbReference>
<dbReference type="EMBL" id="JAKGBZ010000022">
    <property type="protein sequence ID" value="MCF3947412.1"/>
    <property type="molecule type" value="Genomic_DNA"/>
</dbReference>
<evidence type="ECO:0000313" key="2">
    <source>
        <dbReference type="Proteomes" id="UP001521209"/>
    </source>
</evidence>
<organism evidence="1 2">
    <name type="scientific">Acidiphilium iwatense</name>
    <dbReference type="NCBI Taxonomy" id="768198"/>
    <lineage>
        <taxon>Bacteria</taxon>
        <taxon>Pseudomonadati</taxon>
        <taxon>Pseudomonadota</taxon>
        <taxon>Alphaproteobacteria</taxon>
        <taxon>Acetobacterales</taxon>
        <taxon>Acidocellaceae</taxon>
        <taxon>Acidiphilium</taxon>
    </lineage>
</organism>
<dbReference type="SUPFAM" id="SSF53254">
    <property type="entry name" value="Phosphoglycerate mutase-like"/>
    <property type="match status" value="1"/>
</dbReference>
<comment type="caution">
    <text evidence="1">The sequence shown here is derived from an EMBL/GenBank/DDBJ whole genome shotgun (WGS) entry which is preliminary data.</text>
</comment>
<dbReference type="SMART" id="SM00855">
    <property type="entry name" value="PGAM"/>
    <property type="match status" value="1"/>
</dbReference>
<proteinExistence type="predicted"/>
<evidence type="ECO:0000313" key="1">
    <source>
        <dbReference type="EMBL" id="MCF3947412.1"/>
    </source>
</evidence>
<dbReference type="RefSeq" id="WP_235704634.1">
    <property type="nucleotide sequence ID" value="NZ_JAKGBZ010000022.1"/>
</dbReference>
<dbReference type="InterPro" id="IPR029033">
    <property type="entry name" value="His_PPase_superfam"/>
</dbReference>
<dbReference type="InterPro" id="IPR050275">
    <property type="entry name" value="PGM_Phosphatase"/>
</dbReference>